<keyword evidence="3" id="KW-1185">Reference proteome</keyword>
<evidence type="ECO:0000313" key="2">
    <source>
        <dbReference type="EMBL" id="GJD51566.1"/>
    </source>
</evidence>
<dbReference type="Proteomes" id="UP001055167">
    <property type="component" value="Unassembled WGS sequence"/>
</dbReference>
<organism evidence="2 3">
    <name type="scientific">Methylobacterium crusticola</name>
    <dbReference type="NCBI Taxonomy" id="1697972"/>
    <lineage>
        <taxon>Bacteria</taxon>
        <taxon>Pseudomonadati</taxon>
        <taxon>Pseudomonadota</taxon>
        <taxon>Alphaproteobacteria</taxon>
        <taxon>Hyphomicrobiales</taxon>
        <taxon>Methylobacteriaceae</taxon>
        <taxon>Methylobacterium</taxon>
    </lineage>
</organism>
<evidence type="ECO:0000313" key="3">
    <source>
        <dbReference type="Proteomes" id="UP001055167"/>
    </source>
</evidence>
<evidence type="ECO:0000256" key="1">
    <source>
        <dbReference type="SAM" id="MobiDB-lite"/>
    </source>
</evidence>
<comment type="caution">
    <text evidence="2">The sequence shown here is derived from an EMBL/GenBank/DDBJ whole genome shotgun (WGS) entry which is preliminary data.</text>
</comment>
<name>A0ABQ4R2R4_9HYPH</name>
<feature type="region of interest" description="Disordered" evidence="1">
    <location>
        <begin position="22"/>
        <end position="42"/>
    </location>
</feature>
<dbReference type="RefSeq" id="WP_269153056.1">
    <property type="nucleotide sequence ID" value="NZ_BPQH01000014.1"/>
</dbReference>
<accession>A0ABQ4R2R4</accession>
<gene>
    <name evidence="2" type="ORF">OPKNFCMD_4321</name>
</gene>
<protein>
    <submittedName>
        <fullName evidence="2">Uncharacterized protein</fullName>
    </submittedName>
</protein>
<sequence length="42" mass="4437">MLHIVLTVPALALVLGIALSRFGDDPVPKPRGGARRGRDDAD</sequence>
<reference evidence="2" key="2">
    <citation type="submission" date="2021-08" db="EMBL/GenBank/DDBJ databases">
        <authorList>
            <person name="Tani A."/>
            <person name="Ola A."/>
            <person name="Ogura Y."/>
            <person name="Katsura K."/>
            <person name="Hayashi T."/>
        </authorList>
    </citation>
    <scope>NUCLEOTIDE SEQUENCE</scope>
    <source>
        <strain evidence="2">KCTC 52305</strain>
    </source>
</reference>
<proteinExistence type="predicted"/>
<dbReference type="EMBL" id="BPQH01000014">
    <property type="protein sequence ID" value="GJD51566.1"/>
    <property type="molecule type" value="Genomic_DNA"/>
</dbReference>
<reference evidence="2" key="1">
    <citation type="journal article" date="2021" name="Front. Microbiol.">
        <title>Comprehensive Comparative Genomics and Phenotyping of Methylobacterium Species.</title>
        <authorList>
            <person name="Alessa O."/>
            <person name="Ogura Y."/>
            <person name="Fujitani Y."/>
            <person name="Takami H."/>
            <person name="Hayashi T."/>
            <person name="Sahin N."/>
            <person name="Tani A."/>
        </authorList>
    </citation>
    <scope>NUCLEOTIDE SEQUENCE</scope>
    <source>
        <strain evidence="2">KCTC 52305</strain>
    </source>
</reference>